<dbReference type="GeneID" id="40726199"/>
<evidence type="ECO:0000259" key="5">
    <source>
        <dbReference type="PROSITE" id="PS50011"/>
    </source>
</evidence>
<name>A0A4U7KTE1_9BASI</name>
<evidence type="ECO:0000313" key="7">
    <source>
        <dbReference type="Proteomes" id="UP000306050"/>
    </source>
</evidence>
<comment type="caution">
    <text evidence="6">The sequence shown here is derived from an EMBL/GenBank/DDBJ whole genome shotgun (WGS) entry which is preliminary data.</text>
</comment>
<evidence type="ECO:0000256" key="4">
    <source>
        <dbReference type="SAM" id="MobiDB-lite"/>
    </source>
</evidence>
<dbReference type="GO" id="GO:0004674">
    <property type="term" value="F:protein serine/threonine kinase activity"/>
    <property type="evidence" value="ECO:0007669"/>
    <property type="project" value="UniProtKB-KW"/>
</dbReference>
<dbReference type="AlphaFoldDB" id="A0A4U7KTE1"/>
<keyword evidence="3" id="KW-0067">ATP-binding</keyword>
<sequence>MPLLTSFDEALAAPSSSSNSDSQKQSLVGGLFSHTVDPSPSSIDWNRITSTNLTSHSHGLCSSVYRRALSSSAKWPYKHSTASDPRRSSSSSFSLALSQAAGQADGLAGWICIKRVQADEQPRPHSISREIALLDLLSHRNLAPLLAAIHDTSDPFGAVVDLVMPLYAATLEEVLQEPSLASIAETPDVGEASRPGNSIRHLWSDSPAKFVQSVSEQLLAGIAFLHDNKVAHRDVKPSNILLAHNGLVKLIDLGTAYTTTVLNDPLASADSGRTRGREVEEEWNGGKMVCQVGTGQFRAPELLFSPMGGYDAFAVDVWAVGVTLALFLTPLTALPRPNTTNMEAEQQQDDRTDWQKAFDAGVPLSPSPSNPESDSSLYWEEEPLPSDAHSEGPETASGYIRIPLFQSHTGDIGLAASIFSLLGLPTSVNDWPEAQHFQPPLERLPFAPTQGKGLLSALSLIKDARVLYGLSGLVLNVIQPAINLSASKRPKARSLLAAIQTFHLAS</sequence>
<gene>
    <name evidence="6" type="ORF">EX895_003304</name>
</gene>
<dbReference type="SMART" id="SM00220">
    <property type="entry name" value="S_TKc"/>
    <property type="match status" value="1"/>
</dbReference>
<evidence type="ECO:0000313" key="6">
    <source>
        <dbReference type="EMBL" id="TKY87723.1"/>
    </source>
</evidence>
<keyword evidence="2" id="KW-0547">Nucleotide-binding</keyword>
<proteinExistence type="predicted"/>
<evidence type="ECO:0000256" key="1">
    <source>
        <dbReference type="ARBA" id="ARBA00022527"/>
    </source>
</evidence>
<dbReference type="Proteomes" id="UP000306050">
    <property type="component" value="Chromosome SGRAM_20"/>
</dbReference>
<reference evidence="6 7" key="1">
    <citation type="submission" date="2019-05" db="EMBL/GenBank/DDBJ databases">
        <title>Sporisorium graminicola CBS 10092 draft sequencing and annotation.</title>
        <authorList>
            <person name="Solano-Gonzalez S."/>
            <person name="Caddick M.X."/>
            <person name="Darby A."/>
        </authorList>
    </citation>
    <scope>NUCLEOTIDE SEQUENCE [LARGE SCALE GENOMIC DNA]</scope>
    <source>
        <strain evidence="6 7">CBS 10092</strain>
    </source>
</reference>
<dbReference type="KEGG" id="sgra:EX895_003304"/>
<dbReference type="PROSITE" id="PS50011">
    <property type="entry name" value="PROTEIN_KINASE_DOM"/>
    <property type="match status" value="1"/>
</dbReference>
<dbReference type="InterPro" id="IPR008271">
    <property type="entry name" value="Ser/Thr_kinase_AS"/>
</dbReference>
<dbReference type="PROSITE" id="PS00108">
    <property type="entry name" value="PROTEIN_KINASE_ST"/>
    <property type="match status" value="1"/>
</dbReference>
<keyword evidence="1" id="KW-0418">Kinase</keyword>
<dbReference type="InterPro" id="IPR011009">
    <property type="entry name" value="Kinase-like_dom_sf"/>
</dbReference>
<dbReference type="GO" id="GO:0005524">
    <property type="term" value="F:ATP binding"/>
    <property type="evidence" value="ECO:0007669"/>
    <property type="project" value="UniProtKB-KW"/>
</dbReference>
<organism evidence="6 7">
    <name type="scientific">Sporisorium graminicola</name>
    <dbReference type="NCBI Taxonomy" id="280036"/>
    <lineage>
        <taxon>Eukaryota</taxon>
        <taxon>Fungi</taxon>
        <taxon>Dikarya</taxon>
        <taxon>Basidiomycota</taxon>
        <taxon>Ustilaginomycotina</taxon>
        <taxon>Ustilaginomycetes</taxon>
        <taxon>Ustilaginales</taxon>
        <taxon>Ustilaginaceae</taxon>
        <taxon>Sporisorium</taxon>
    </lineage>
</organism>
<keyword evidence="1" id="KW-0723">Serine/threonine-protein kinase</keyword>
<dbReference type="SUPFAM" id="SSF56112">
    <property type="entry name" value="Protein kinase-like (PK-like)"/>
    <property type="match status" value="1"/>
</dbReference>
<feature type="region of interest" description="Disordered" evidence="4">
    <location>
        <begin position="358"/>
        <end position="394"/>
    </location>
</feature>
<dbReference type="OrthoDB" id="4062651at2759"/>
<feature type="domain" description="Protein kinase" evidence="5">
    <location>
        <begin position="50"/>
        <end position="503"/>
    </location>
</feature>
<dbReference type="Gene3D" id="1.10.510.10">
    <property type="entry name" value="Transferase(Phosphotransferase) domain 1"/>
    <property type="match status" value="1"/>
</dbReference>
<evidence type="ECO:0000256" key="3">
    <source>
        <dbReference type="ARBA" id="ARBA00022840"/>
    </source>
</evidence>
<protein>
    <recommendedName>
        <fullName evidence="5">Protein kinase domain-containing protein</fullName>
    </recommendedName>
</protein>
<dbReference type="InterPro" id="IPR000719">
    <property type="entry name" value="Prot_kinase_dom"/>
</dbReference>
<keyword evidence="7" id="KW-1185">Reference proteome</keyword>
<accession>A0A4U7KTE1</accession>
<dbReference type="Pfam" id="PF00069">
    <property type="entry name" value="Pkinase"/>
    <property type="match status" value="1"/>
</dbReference>
<evidence type="ECO:0000256" key="2">
    <source>
        <dbReference type="ARBA" id="ARBA00022741"/>
    </source>
</evidence>
<dbReference type="RefSeq" id="XP_029739708.1">
    <property type="nucleotide sequence ID" value="XM_029883902.1"/>
</dbReference>
<keyword evidence="1" id="KW-0808">Transferase</keyword>
<dbReference type="CDD" id="cd00180">
    <property type="entry name" value="PKc"/>
    <property type="match status" value="1"/>
</dbReference>
<dbReference type="EMBL" id="SRRM01000012">
    <property type="protein sequence ID" value="TKY87723.1"/>
    <property type="molecule type" value="Genomic_DNA"/>
</dbReference>
<dbReference type="InterPro" id="IPR050117">
    <property type="entry name" value="MAPK"/>
</dbReference>
<dbReference type="PANTHER" id="PTHR24055">
    <property type="entry name" value="MITOGEN-ACTIVATED PROTEIN KINASE"/>
    <property type="match status" value="1"/>
</dbReference>